<feature type="transmembrane region" description="Helical" evidence="1">
    <location>
        <begin position="351"/>
        <end position="374"/>
    </location>
</feature>
<feature type="transmembrane region" description="Helical" evidence="1">
    <location>
        <begin position="14"/>
        <end position="35"/>
    </location>
</feature>
<dbReference type="InterPro" id="IPR050879">
    <property type="entry name" value="Acyltransferase_3"/>
</dbReference>
<keyword evidence="1" id="KW-0472">Membrane</keyword>
<feature type="transmembrane region" description="Helical" evidence="1">
    <location>
        <begin position="190"/>
        <end position="210"/>
    </location>
</feature>
<sequence length="384" mass="43780">MQVPNTSEQKANKLAFLDGFRGLACVYVVLYHFWFELSIAYSSILTQNIKSYFRFLNFGNCSVAAFIAISGYCLMLSTVRSSSDTLKNGWREFLIRRCRRILPGYYVCLLLGIVLMNGSDVLHKSLLFQNAIPVDMFSGVISHLLLIHNINQNWVFNINPPLWSVAVEWQIYFMYAFVMMPLYSRFKANSLLLSGAALSVVLFAISRLPIAFSNKFFWPHSWFVFIFALAAYAAWYNYRVAIKGMSDAARLMFVSAILAAFCLLSVLFFTRDDKWLEHHNYIVELLSGGISIGVMVLCIDAILGNKKSFLVGFLSLPFLVFLGKISYSIYLYHCFVMAVVIFLVMKYLGAGFLSVFATLSLALSLVVLLSYFSYKYVERPFMRV</sequence>
<dbReference type="InterPro" id="IPR002656">
    <property type="entry name" value="Acyl_transf_3_dom"/>
</dbReference>
<dbReference type="GO" id="GO:0000271">
    <property type="term" value="P:polysaccharide biosynthetic process"/>
    <property type="evidence" value="ECO:0007669"/>
    <property type="project" value="TreeGrafter"/>
</dbReference>
<keyword evidence="4" id="KW-1185">Reference proteome</keyword>
<evidence type="ECO:0000313" key="3">
    <source>
        <dbReference type="EMBL" id="MBB6053709.1"/>
    </source>
</evidence>
<name>A0A7W9SWW9_ARMRO</name>
<feature type="transmembrane region" description="Helical" evidence="1">
    <location>
        <begin position="100"/>
        <end position="118"/>
    </location>
</feature>
<proteinExistence type="predicted"/>
<organism evidence="3 4">
    <name type="scientific">Armatimonas rosea</name>
    <dbReference type="NCBI Taxonomy" id="685828"/>
    <lineage>
        <taxon>Bacteria</taxon>
        <taxon>Bacillati</taxon>
        <taxon>Armatimonadota</taxon>
        <taxon>Armatimonadia</taxon>
        <taxon>Armatimonadales</taxon>
        <taxon>Armatimonadaceae</taxon>
        <taxon>Armatimonas</taxon>
    </lineage>
</organism>
<dbReference type="Pfam" id="PF01757">
    <property type="entry name" value="Acyl_transf_3"/>
    <property type="match status" value="1"/>
</dbReference>
<dbReference type="EMBL" id="JACHGW010000008">
    <property type="protein sequence ID" value="MBB6053709.1"/>
    <property type="molecule type" value="Genomic_DNA"/>
</dbReference>
<evidence type="ECO:0000256" key="1">
    <source>
        <dbReference type="SAM" id="Phobius"/>
    </source>
</evidence>
<feature type="transmembrane region" description="Helical" evidence="1">
    <location>
        <begin position="55"/>
        <end position="79"/>
    </location>
</feature>
<dbReference type="PANTHER" id="PTHR23028">
    <property type="entry name" value="ACETYLTRANSFERASE"/>
    <property type="match status" value="1"/>
</dbReference>
<feature type="transmembrane region" description="Helical" evidence="1">
    <location>
        <begin position="248"/>
        <end position="269"/>
    </location>
</feature>
<evidence type="ECO:0000313" key="4">
    <source>
        <dbReference type="Proteomes" id="UP000520814"/>
    </source>
</evidence>
<keyword evidence="1" id="KW-0812">Transmembrane</keyword>
<dbReference type="AlphaFoldDB" id="A0A7W9SWW9"/>
<dbReference type="GO" id="GO:0016747">
    <property type="term" value="F:acyltransferase activity, transferring groups other than amino-acyl groups"/>
    <property type="evidence" value="ECO:0007669"/>
    <property type="project" value="InterPro"/>
</dbReference>
<evidence type="ECO:0000259" key="2">
    <source>
        <dbReference type="Pfam" id="PF01757"/>
    </source>
</evidence>
<accession>A0A7W9SWW9</accession>
<feature type="transmembrane region" description="Helical" evidence="1">
    <location>
        <begin position="162"/>
        <end position="183"/>
    </location>
</feature>
<feature type="domain" description="Acyltransferase 3" evidence="2">
    <location>
        <begin position="15"/>
        <end position="368"/>
    </location>
</feature>
<feature type="transmembrane region" description="Helical" evidence="1">
    <location>
        <begin position="281"/>
        <end position="304"/>
    </location>
</feature>
<gene>
    <name evidence="3" type="ORF">HNQ39_005551</name>
</gene>
<dbReference type="GO" id="GO:0016020">
    <property type="term" value="C:membrane"/>
    <property type="evidence" value="ECO:0007669"/>
    <property type="project" value="TreeGrafter"/>
</dbReference>
<reference evidence="3 4" key="1">
    <citation type="submission" date="2020-08" db="EMBL/GenBank/DDBJ databases">
        <title>Genomic Encyclopedia of Type Strains, Phase IV (KMG-IV): sequencing the most valuable type-strain genomes for metagenomic binning, comparative biology and taxonomic classification.</title>
        <authorList>
            <person name="Goeker M."/>
        </authorList>
    </citation>
    <scope>NUCLEOTIDE SEQUENCE [LARGE SCALE GENOMIC DNA]</scope>
    <source>
        <strain evidence="3 4">DSM 23562</strain>
    </source>
</reference>
<keyword evidence="1" id="KW-1133">Transmembrane helix</keyword>
<protein>
    <submittedName>
        <fullName evidence="3">Peptidoglycan/LPS O-acetylase OafA/YrhL</fullName>
    </submittedName>
</protein>
<dbReference type="RefSeq" id="WP_184203801.1">
    <property type="nucleotide sequence ID" value="NZ_JACHGW010000008.1"/>
</dbReference>
<dbReference type="PANTHER" id="PTHR23028:SF131">
    <property type="entry name" value="BLR2367 PROTEIN"/>
    <property type="match status" value="1"/>
</dbReference>
<dbReference type="Proteomes" id="UP000520814">
    <property type="component" value="Unassembled WGS sequence"/>
</dbReference>
<feature type="transmembrane region" description="Helical" evidence="1">
    <location>
        <begin position="216"/>
        <end position="236"/>
    </location>
</feature>
<comment type="caution">
    <text evidence="3">The sequence shown here is derived from an EMBL/GenBank/DDBJ whole genome shotgun (WGS) entry which is preliminary data.</text>
</comment>